<evidence type="ECO:0000313" key="2">
    <source>
        <dbReference type="Proteomes" id="UP000298030"/>
    </source>
</evidence>
<sequence>MPPQKSSQGRVDYRLGLLDLPDKIVEMIHSLQPPSPTDRQLVGETMQCSQKLLETIRPALGLEEKKNSYMARTLLQAEIIARYRIMACLSVGATWRKLPEELWDKIFVFYLDETRVQARRDVGRPRPASTSYLTAYLQSMGGLPSGGAGPPPERSGERVDRRVMNAPLPLLGVCRAWRAAALSTPSLWSNVVISSVATETAVGTVPFIAASDAARLMPRLKGIVINPIP</sequence>
<name>A0A4Y7SVT4_COPMI</name>
<dbReference type="Proteomes" id="UP000298030">
    <property type="component" value="Unassembled WGS sequence"/>
</dbReference>
<proteinExistence type="predicted"/>
<dbReference type="OrthoDB" id="3357519at2759"/>
<protein>
    <recommendedName>
        <fullName evidence="3">F-box domain-containing protein</fullName>
    </recommendedName>
</protein>
<gene>
    <name evidence="1" type="ORF">FA13DRAFT_1777204</name>
</gene>
<dbReference type="EMBL" id="QPFP01000052">
    <property type="protein sequence ID" value="TEB25985.1"/>
    <property type="molecule type" value="Genomic_DNA"/>
</dbReference>
<organism evidence="1 2">
    <name type="scientific">Coprinellus micaceus</name>
    <name type="common">Glistening ink-cap mushroom</name>
    <name type="synonym">Coprinus micaceus</name>
    <dbReference type="NCBI Taxonomy" id="71717"/>
    <lineage>
        <taxon>Eukaryota</taxon>
        <taxon>Fungi</taxon>
        <taxon>Dikarya</taxon>
        <taxon>Basidiomycota</taxon>
        <taxon>Agaricomycotina</taxon>
        <taxon>Agaricomycetes</taxon>
        <taxon>Agaricomycetidae</taxon>
        <taxon>Agaricales</taxon>
        <taxon>Agaricineae</taxon>
        <taxon>Psathyrellaceae</taxon>
        <taxon>Coprinellus</taxon>
    </lineage>
</organism>
<keyword evidence="2" id="KW-1185">Reference proteome</keyword>
<dbReference type="AlphaFoldDB" id="A0A4Y7SVT4"/>
<comment type="caution">
    <text evidence="1">The sequence shown here is derived from an EMBL/GenBank/DDBJ whole genome shotgun (WGS) entry which is preliminary data.</text>
</comment>
<reference evidence="1 2" key="1">
    <citation type="journal article" date="2019" name="Nat. Ecol. Evol.">
        <title>Megaphylogeny resolves global patterns of mushroom evolution.</title>
        <authorList>
            <person name="Varga T."/>
            <person name="Krizsan K."/>
            <person name="Foldi C."/>
            <person name="Dima B."/>
            <person name="Sanchez-Garcia M."/>
            <person name="Sanchez-Ramirez S."/>
            <person name="Szollosi G.J."/>
            <person name="Szarkandi J.G."/>
            <person name="Papp V."/>
            <person name="Albert L."/>
            <person name="Andreopoulos W."/>
            <person name="Angelini C."/>
            <person name="Antonin V."/>
            <person name="Barry K.W."/>
            <person name="Bougher N.L."/>
            <person name="Buchanan P."/>
            <person name="Buyck B."/>
            <person name="Bense V."/>
            <person name="Catcheside P."/>
            <person name="Chovatia M."/>
            <person name="Cooper J."/>
            <person name="Damon W."/>
            <person name="Desjardin D."/>
            <person name="Finy P."/>
            <person name="Geml J."/>
            <person name="Haridas S."/>
            <person name="Hughes K."/>
            <person name="Justo A."/>
            <person name="Karasinski D."/>
            <person name="Kautmanova I."/>
            <person name="Kiss B."/>
            <person name="Kocsube S."/>
            <person name="Kotiranta H."/>
            <person name="LaButti K.M."/>
            <person name="Lechner B.E."/>
            <person name="Liimatainen K."/>
            <person name="Lipzen A."/>
            <person name="Lukacs Z."/>
            <person name="Mihaltcheva S."/>
            <person name="Morgado L.N."/>
            <person name="Niskanen T."/>
            <person name="Noordeloos M.E."/>
            <person name="Ohm R.A."/>
            <person name="Ortiz-Santana B."/>
            <person name="Ovrebo C."/>
            <person name="Racz N."/>
            <person name="Riley R."/>
            <person name="Savchenko A."/>
            <person name="Shiryaev A."/>
            <person name="Soop K."/>
            <person name="Spirin V."/>
            <person name="Szebenyi C."/>
            <person name="Tomsovsky M."/>
            <person name="Tulloss R.E."/>
            <person name="Uehling J."/>
            <person name="Grigoriev I.V."/>
            <person name="Vagvolgyi C."/>
            <person name="Papp T."/>
            <person name="Martin F.M."/>
            <person name="Miettinen O."/>
            <person name="Hibbett D.S."/>
            <person name="Nagy L.G."/>
        </authorList>
    </citation>
    <scope>NUCLEOTIDE SEQUENCE [LARGE SCALE GENOMIC DNA]</scope>
    <source>
        <strain evidence="1 2">FP101781</strain>
    </source>
</reference>
<accession>A0A4Y7SVT4</accession>
<evidence type="ECO:0008006" key="3">
    <source>
        <dbReference type="Google" id="ProtNLM"/>
    </source>
</evidence>
<evidence type="ECO:0000313" key="1">
    <source>
        <dbReference type="EMBL" id="TEB25985.1"/>
    </source>
</evidence>
<feature type="non-terminal residue" evidence="1">
    <location>
        <position position="229"/>
    </location>
</feature>